<keyword evidence="1" id="KW-0732">Signal</keyword>
<proteinExistence type="predicted"/>
<gene>
    <name evidence="2" type="ORF">N7476_004641</name>
</gene>
<protein>
    <submittedName>
        <fullName evidence="2">Uncharacterized protein</fullName>
    </submittedName>
</protein>
<evidence type="ECO:0000313" key="2">
    <source>
        <dbReference type="EMBL" id="KAJ5318221.1"/>
    </source>
</evidence>
<reference evidence="2" key="2">
    <citation type="journal article" date="2023" name="IMA Fungus">
        <title>Comparative genomic study of the Penicillium genus elucidates a diverse pangenome and 15 lateral gene transfer events.</title>
        <authorList>
            <person name="Petersen C."/>
            <person name="Sorensen T."/>
            <person name="Nielsen M.R."/>
            <person name="Sondergaard T.E."/>
            <person name="Sorensen J.L."/>
            <person name="Fitzpatrick D.A."/>
            <person name="Frisvad J.C."/>
            <person name="Nielsen K.L."/>
        </authorList>
    </citation>
    <scope>NUCLEOTIDE SEQUENCE</scope>
    <source>
        <strain evidence="2">IBT 21472</strain>
    </source>
</reference>
<sequence length="87" mass="9233">MKITVSAAATALLLSQSVLVHAQHICYVKRHGNVVSPDPCCGNVGGQSDGEDCSFDARTLSQIHQLEKDFKECVAEGTGKVTCGIEE</sequence>
<accession>A0A9W9U5S3</accession>
<dbReference type="EMBL" id="JAPZBO010000004">
    <property type="protein sequence ID" value="KAJ5318221.1"/>
    <property type="molecule type" value="Genomic_DNA"/>
</dbReference>
<reference evidence="2" key="1">
    <citation type="submission" date="2022-12" db="EMBL/GenBank/DDBJ databases">
        <authorList>
            <person name="Petersen C."/>
        </authorList>
    </citation>
    <scope>NUCLEOTIDE SEQUENCE</scope>
    <source>
        <strain evidence="2">IBT 21472</strain>
    </source>
</reference>
<name>A0A9W9U5S3_9EURO</name>
<feature type="chain" id="PRO_5040773809" evidence="1">
    <location>
        <begin position="23"/>
        <end position="87"/>
    </location>
</feature>
<evidence type="ECO:0000313" key="3">
    <source>
        <dbReference type="Proteomes" id="UP001147746"/>
    </source>
</evidence>
<dbReference type="AlphaFoldDB" id="A0A9W9U5S3"/>
<evidence type="ECO:0000256" key="1">
    <source>
        <dbReference type="SAM" id="SignalP"/>
    </source>
</evidence>
<organism evidence="2 3">
    <name type="scientific">Penicillium atrosanguineum</name>
    <dbReference type="NCBI Taxonomy" id="1132637"/>
    <lineage>
        <taxon>Eukaryota</taxon>
        <taxon>Fungi</taxon>
        <taxon>Dikarya</taxon>
        <taxon>Ascomycota</taxon>
        <taxon>Pezizomycotina</taxon>
        <taxon>Eurotiomycetes</taxon>
        <taxon>Eurotiomycetidae</taxon>
        <taxon>Eurotiales</taxon>
        <taxon>Aspergillaceae</taxon>
        <taxon>Penicillium</taxon>
    </lineage>
</organism>
<comment type="caution">
    <text evidence="2">The sequence shown here is derived from an EMBL/GenBank/DDBJ whole genome shotgun (WGS) entry which is preliminary data.</text>
</comment>
<feature type="signal peptide" evidence="1">
    <location>
        <begin position="1"/>
        <end position="22"/>
    </location>
</feature>
<dbReference type="Proteomes" id="UP001147746">
    <property type="component" value="Unassembled WGS sequence"/>
</dbReference>
<keyword evidence="3" id="KW-1185">Reference proteome</keyword>